<sequence length="76" mass="7910">MTVVVADVIPSCSRLADQSGSPPLPRIRSPKTLLFGAVSEVVGPSEEGAARRTGPSGDTVASEMPTAYQVGHVYRV</sequence>
<gene>
    <name evidence="2" type="ORF">MDA_GLEAN10000219</name>
</gene>
<proteinExistence type="predicted"/>
<dbReference type="AlphaFoldDB" id="L5LRV2"/>
<dbReference type="EMBL" id="KB108791">
    <property type="protein sequence ID" value="ELK28782.1"/>
    <property type="molecule type" value="Genomic_DNA"/>
</dbReference>
<evidence type="ECO:0000313" key="3">
    <source>
        <dbReference type="Proteomes" id="UP000010556"/>
    </source>
</evidence>
<dbReference type="Proteomes" id="UP000010556">
    <property type="component" value="Unassembled WGS sequence"/>
</dbReference>
<accession>L5LRV2</accession>
<feature type="region of interest" description="Disordered" evidence="1">
    <location>
        <begin position="45"/>
        <end position="64"/>
    </location>
</feature>
<evidence type="ECO:0000256" key="1">
    <source>
        <dbReference type="SAM" id="MobiDB-lite"/>
    </source>
</evidence>
<reference evidence="3" key="1">
    <citation type="journal article" date="2013" name="Science">
        <title>Comparative analysis of bat genomes provides insight into the evolution of flight and immunity.</title>
        <authorList>
            <person name="Zhang G."/>
            <person name="Cowled C."/>
            <person name="Shi Z."/>
            <person name="Huang Z."/>
            <person name="Bishop-Lilly K.A."/>
            <person name="Fang X."/>
            <person name="Wynne J.W."/>
            <person name="Xiong Z."/>
            <person name="Baker M.L."/>
            <person name="Zhao W."/>
            <person name="Tachedjian M."/>
            <person name="Zhu Y."/>
            <person name="Zhou P."/>
            <person name="Jiang X."/>
            <person name="Ng J."/>
            <person name="Yang L."/>
            <person name="Wu L."/>
            <person name="Xiao J."/>
            <person name="Feng Y."/>
            <person name="Chen Y."/>
            <person name="Sun X."/>
            <person name="Zhang Y."/>
            <person name="Marsh G.A."/>
            <person name="Crameri G."/>
            <person name="Broder C.C."/>
            <person name="Frey K.G."/>
            <person name="Wang L.F."/>
            <person name="Wang J."/>
        </authorList>
    </citation>
    <scope>NUCLEOTIDE SEQUENCE [LARGE SCALE GENOMIC DNA]</scope>
</reference>
<evidence type="ECO:0000313" key="2">
    <source>
        <dbReference type="EMBL" id="ELK28782.1"/>
    </source>
</evidence>
<keyword evidence="3" id="KW-1185">Reference proteome</keyword>
<organism evidence="2 3">
    <name type="scientific">Myotis davidii</name>
    <name type="common">David's myotis</name>
    <dbReference type="NCBI Taxonomy" id="225400"/>
    <lineage>
        <taxon>Eukaryota</taxon>
        <taxon>Metazoa</taxon>
        <taxon>Chordata</taxon>
        <taxon>Craniata</taxon>
        <taxon>Vertebrata</taxon>
        <taxon>Euteleostomi</taxon>
        <taxon>Mammalia</taxon>
        <taxon>Eutheria</taxon>
        <taxon>Laurasiatheria</taxon>
        <taxon>Chiroptera</taxon>
        <taxon>Yangochiroptera</taxon>
        <taxon>Vespertilionidae</taxon>
        <taxon>Myotis</taxon>
    </lineage>
</organism>
<name>L5LRV2_MYODS</name>
<protein>
    <submittedName>
        <fullName evidence="2">Treslin</fullName>
    </submittedName>
</protein>